<keyword evidence="3" id="KW-1185">Reference proteome</keyword>
<feature type="chain" id="PRO_5046046596" evidence="1">
    <location>
        <begin position="18"/>
        <end position="154"/>
    </location>
</feature>
<sequence length="154" mass="16495">MRKRILLGMLVVSTAQAANRDPANLKNLNTCFDKASVQVGQSVGVEAAAISEAVFQKVSTKLRAYRVPFTTNCDLSRTRVYVQIDAFKTSLGVLAYSFAVDIYDQLTFPGVVSIWNAGSFGVTGRTGTALTNDFADDVGSTIDQLAADYATANP</sequence>
<comment type="caution">
    <text evidence="2">The sequence shown here is derived from an EMBL/GenBank/DDBJ whole genome shotgun (WGS) entry which is preliminary data.</text>
</comment>
<accession>A0ABW1ZI98</accession>
<dbReference type="RefSeq" id="WP_224607830.1">
    <property type="nucleotide sequence ID" value="NZ_JAIQXV010000007.1"/>
</dbReference>
<keyword evidence="1" id="KW-0732">Signal</keyword>
<evidence type="ECO:0000313" key="3">
    <source>
        <dbReference type="Proteomes" id="UP001596317"/>
    </source>
</evidence>
<dbReference type="Proteomes" id="UP001596317">
    <property type="component" value="Unassembled WGS sequence"/>
</dbReference>
<proteinExistence type="predicted"/>
<evidence type="ECO:0000256" key="1">
    <source>
        <dbReference type="SAM" id="SignalP"/>
    </source>
</evidence>
<reference evidence="3" key="1">
    <citation type="journal article" date="2019" name="Int. J. Syst. Evol. Microbiol.">
        <title>The Global Catalogue of Microorganisms (GCM) 10K type strain sequencing project: providing services to taxonomists for standard genome sequencing and annotation.</title>
        <authorList>
            <consortium name="The Broad Institute Genomics Platform"/>
            <consortium name="The Broad Institute Genome Sequencing Center for Infectious Disease"/>
            <person name="Wu L."/>
            <person name="Ma J."/>
        </authorList>
    </citation>
    <scope>NUCLEOTIDE SEQUENCE [LARGE SCALE GENOMIC DNA]</scope>
    <source>
        <strain evidence="3">CCUG 63830</strain>
    </source>
</reference>
<protein>
    <submittedName>
        <fullName evidence="2">Uncharacterized protein</fullName>
    </submittedName>
</protein>
<dbReference type="EMBL" id="JBHSWB010000001">
    <property type="protein sequence ID" value="MFC6660149.1"/>
    <property type="molecule type" value="Genomic_DNA"/>
</dbReference>
<gene>
    <name evidence="2" type="ORF">ACFP90_07090</name>
</gene>
<evidence type="ECO:0000313" key="2">
    <source>
        <dbReference type="EMBL" id="MFC6660149.1"/>
    </source>
</evidence>
<name>A0ABW1ZI98_9DEIO</name>
<organism evidence="2 3">
    <name type="scientific">Deinococcus multiflagellatus</name>
    <dbReference type="NCBI Taxonomy" id="1656887"/>
    <lineage>
        <taxon>Bacteria</taxon>
        <taxon>Thermotogati</taxon>
        <taxon>Deinococcota</taxon>
        <taxon>Deinococci</taxon>
        <taxon>Deinococcales</taxon>
        <taxon>Deinococcaceae</taxon>
        <taxon>Deinococcus</taxon>
    </lineage>
</organism>
<feature type="signal peptide" evidence="1">
    <location>
        <begin position="1"/>
        <end position="17"/>
    </location>
</feature>